<dbReference type="PANTHER" id="PTHR22847:SF637">
    <property type="entry name" value="WD REPEAT DOMAIN 5B"/>
    <property type="match status" value="1"/>
</dbReference>
<dbReference type="PROSITE" id="PS50082">
    <property type="entry name" value="WD_REPEATS_2"/>
    <property type="match status" value="1"/>
</dbReference>
<dbReference type="Proteomes" id="UP000800200">
    <property type="component" value="Unassembled WGS sequence"/>
</dbReference>
<dbReference type="Pfam" id="PF00400">
    <property type="entry name" value="WD40"/>
    <property type="match status" value="1"/>
</dbReference>
<protein>
    <recommendedName>
        <fullName evidence="4">Mitochondrial division protein 1</fullName>
    </recommendedName>
</protein>
<evidence type="ECO:0000256" key="6">
    <source>
        <dbReference type="PROSITE-ProRule" id="PRU00221"/>
    </source>
</evidence>
<reference evidence="7" key="1">
    <citation type="journal article" date="2020" name="Stud. Mycol.">
        <title>101 Dothideomycetes genomes: a test case for predicting lifestyles and emergence of pathogens.</title>
        <authorList>
            <person name="Haridas S."/>
            <person name="Albert R."/>
            <person name="Binder M."/>
            <person name="Bloem J."/>
            <person name="Labutti K."/>
            <person name="Salamov A."/>
            <person name="Andreopoulos B."/>
            <person name="Baker S."/>
            <person name="Barry K."/>
            <person name="Bills G."/>
            <person name="Bluhm B."/>
            <person name="Cannon C."/>
            <person name="Castanera R."/>
            <person name="Culley D."/>
            <person name="Daum C."/>
            <person name="Ezra D."/>
            <person name="Gonzalez J."/>
            <person name="Henrissat B."/>
            <person name="Kuo A."/>
            <person name="Liang C."/>
            <person name="Lipzen A."/>
            <person name="Lutzoni F."/>
            <person name="Magnuson J."/>
            <person name="Mondo S."/>
            <person name="Nolan M."/>
            <person name="Ohm R."/>
            <person name="Pangilinan J."/>
            <person name="Park H.-J."/>
            <person name="Ramirez L."/>
            <person name="Alfaro M."/>
            <person name="Sun H."/>
            <person name="Tritt A."/>
            <person name="Yoshinaga Y."/>
            <person name="Zwiers L.-H."/>
            <person name="Turgeon B."/>
            <person name="Goodwin S."/>
            <person name="Spatafora J."/>
            <person name="Crous P."/>
            <person name="Grigoriev I."/>
        </authorList>
    </citation>
    <scope>NUCLEOTIDE SEQUENCE</scope>
    <source>
        <strain evidence="7">CBS 207.26</strain>
    </source>
</reference>
<dbReference type="OrthoDB" id="538223at2759"/>
<dbReference type="PANTHER" id="PTHR22847">
    <property type="entry name" value="WD40 REPEAT PROTEIN"/>
    <property type="match status" value="1"/>
</dbReference>
<dbReference type="InterPro" id="IPR015943">
    <property type="entry name" value="WD40/YVTN_repeat-like_dom_sf"/>
</dbReference>
<organism evidence="7 8">
    <name type="scientific">Zopfia rhizophila CBS 207.26</name>
    <dbReference type="NCBI Taxonomy" id="1314779"/>
    <lineage>
        <taxon>Eukaryota</taxon>
        <taxon>Fungi</taxon>
        <taxon>Dikarya</taxon>
        <taxon>Ascomycota</taxon>
        <taxon>Pezizomycotina</taxon>
        <taxon>Dothideomycetes</taxon>
        <taxon>Dothideomycetes incertae sedis</taxon>
        <taxon>Zopfiaceae</taxon>
        <taxon>Zopfia</taxon>
    </lineage>
</organism>
<comment type="function">
    <text evidence="5">Involved in mitochondrial fission. Acts as an adapter protein required to form mitochondrial fission complexes. Formation of these complexes is required to promote constriction and fission of the mitochondrial compartment at a late step in mitochondrial division.</text>
</comment>
<keyword evidence="2" id="KW-0677">Repeat</keyword>
<dbReference type="SMART" id="SM00320">
    <property type="entry name" value="WD40"/>
    <property type="match status" value="1"/>
</dbReference>
<feature type="non-terminal residue" evidence="7">
    <location>
        <position position="1"/>
    </location>
</feature>
<dbReference type="Gene3D" id="2.130.10.10">
    <property type="entry name" value="YVTN repeat-like/Quinoprotein amine dehydrogenase"/>
    <property type="match status" value="1"/>
</dbReference>
<dbReference type="SUPFAM" id="SSF50978">
    <property type="entry name" value="WD40 repeat-like"/>
    <property type="match status" value="1"/>
</dbReference>
<dbReference type="InterPro" id="IPR036322">
    <property type="entry name" value="WD40_repeat_dom_sf"/>
</dbReference>
<gene>
    <name evidence="7" type="ORF">K469DRAFT_802158</name>
</gene>
<keyword evidence="1 6" id="KW-0853">WD repeat</keyword>
<keyword evidence="8" id="KW-1185">Reference proteome</keyword>
<dbReference type="EMBL" id="ML994672">
    <property type="protein sequence ID" value="KAF2178769.1"/>
    <property type="molecule type" value="Genomic_DNA"/>
</dbReference>
<feature type="repeat" description="WD" evidence="6">
    <location>
        <begin position="2"/>
        <end position="43"/>
    </location>
</feature>
<evidence type="ECO:0000256" key="5">
    <source>
        <dbReference type="ARBA" id="ARBA00043913"/>
    </source>
</evidence>
<dbReference type="InterPro" id="IPR001680">
    <property type="entry name" value="WD40_rpt"/>
</dbReference>
<dbReference type="PROSITE" id="PS00678">
    <property type="entry name" value="WD_REPEATS_1"/>
    <property type="match status" value="1"/>
</dbReference>
<dbReference type="AlphaFoldDB" id="A0A6A6DKL5"/>
<sequence length="168" mass="17831">TLEGHGSSVNSVAFSHDSAGLASSSDDKTVKIWNASSGECLQTFGIGKAIFNISFDTTDSYLHTESGTIVIDASDALSASNMTPNITGSKHPRYQGGALSSDGAWITYCCHKINLLPVGHTIRRLGICLLYIAFSCPLDFRSSMQSNSVSQSRQALPLLTVMSPARAV</sequence>
<dbReference type="PROSITE" id="PS50294">
    <property type="entry name" value="WD_REPEATS_REGION"/>
    <property type="match status" value="1"/>
</dbReference>
<dbReference type="InterPro" id="IPR019775">
    <property type="entry name" value="WD40_repeat_CS"/>
</dbReference>
<evidence type="ECO:0000256" key="1">
    <source>
        <dbReference type="ARBA" id="ARBA00022574"/>
    </source>
</evidence>
<accession>A0A6A6DKL5</accession>
<evidence type="ECO:0000313" key="8">
    <source>
        <dbReference type="Proteomes" id="UP000800200"/>
    </source>
</evidence>
<evidence type="ECO:0000256" key="2">
    <source>
        <dbReference type="ARBA" id="ARBA00022737"/>
    </source>
</evidence>
<evidence type="ECO:0000256" key="4">
    <source>
        <dbReference type="ARBA" id="ARBA00039789"/>
    </source>
</evidence>
<dbReference type="GO" id="GO:1990234">
    <property type="term" value="C:transferase complex"/>
    <property type="evidence" value="ECO:0007669"/>
    <property type="project" value="UniProtKB-ARBA"/>
</dbReference>
<name>A0A6A6DKL5_9PEZI</name>
<evidence type="ECO:0000256" key="3">
    <source>
        <dbReference type="ARBA" id="ARBA00038415"/>
    </source>
</evidence>
<comment type="similarity">
    <text evidence="3">Belongs to the WD repeat MDV1/CAF4 family.</text>
</comment>
<evidence type="ECO:0000313" key="7">
    <source>
        <dbReference type="EMBL" id="KAF2178769.1"/>
    </source>
</evidence>
<proteinExistence type="inferred from homology"/>